<keyword evidence="3" id="KW-1185">Reference proteome</keyword>
<dbReference type="OrthoDB" id="977752at2"/>
<organism evidence="2 3">
    <name type="scientific">Syntrophomonas zehnderi OL-4</name>
    <dbReference type="NCBI Taxonomy" id="690567"/>
    <lineage>
        <taxon>Bacteria</taxon>
        <taxon>Bacillati</taxon>
        <taxon>Bacillota</taxon>
        <taxon>Clostridia</taxon>
        <taxon>Eubacteriales</taxon>
        <taxon>Syntrophomonadaceae</taxon>
        <taxon>Syntrophomonas</taxon>
    </lineage>
</organism>
<proteinExistence type="predicted"/>
<gene>
    <name evidence="2" type="ORF">671</name>
</gene>
<feature type="transmembrane region" description="Helical" evidence="1">
    <location>
        <begin position="32"/>
        <end position="51"/>
    </location>
</feature>
<protein>
    <submittedName>
        <fullName evidence="2">Uncharacterized</fullName>
    </submittedName>
</protein>
<sequence length="129" mass="14161">MGAAVQKAIRIIGLILRDMIQEDGSTILKTTIAVITLFLGLILLILIPVVIHERVPVTATKAQALWYYDAAQAVTMMTQSPCDPGVYVDWQEVIAVDAVRLKQNFKKSSASRANDLAMQFVEESGTCTH</sequence>
<evidence type="ECO:0000313" key="3">
    <source>
        <dbReference type="Proteomes" id="UP000045545"/>
    </source>
</evidence>
<keyword evidence="1" id="KW-0472">Membrane</keyword>
<evidence type="ECO:0000313" key="2">
    <source>
        <dbReference type="EMBL" id="CFX16326.1"/>
    </source>
</evidence>
<dbReference type="Proteomes" id="UP000045545">
    <property type="component" value="Unassembled WGS sequence"/>
</dbReference>
<evidence type="ECO:0000256" key="1">
    <source>
        <dbReference type="SAM" id="Phobius"/>
    </source>
</evidence>
<reference evidence="2 3" key="1">
    <citation type="submission" date="2015-03" db="EMBL/GenBank/DDBJ databases">
        <authorList>
            <person name="Murphy D."/>
        </authorList>
    </citation>
    <scope>NUCLEOTIDE SEQUENCE [LARGE SCALE GENOMIC DNA]</scope>
    <source>
        <strain evidence="2 3">OL-4</strain>
    </source>
</reference>
<keyword evidence="1" id="KW-0812">Transmembrane</keyword>
<dbReference type="STRING" id="690567.671"/>
<dbReference type="EMBL" id="CGIH01000009">
    <property type="protein sequence ID" value="CFX16326.1"/>
    <property type="molecule type" value="Genomic_DNA"/>
</dbReference>
<keyword evidence="1" id="KW-1133">Transmembrane helix</keyword>
<dbReference type="RefSeq" id="WP_046495777.1">
    <property type="nucleotide sequence ID" value="NZ_CGIH01000009.1"/>
</dbReference>
<dbReference type="AlphaFoldDB" id="A0A0E4C7Z1"/>
<accession>A0A0E4C7Z1</accession>
<name>A0A0E4C7Z1_9FIRM</name>